<keyword evidence="3 5" id="KW-1133">Transmembrane helix</keyword>
<reference evidence="7" key="1">
    <citation type="submission" date="2019-02" db="EMBL/GenBank/DDBJ databases">
        <authorList>
            <person name="Gruber-Vodicka R. H."/>
            <person name="Seah K. B. B."/>
        </authorList>
    </citation>
    <scope>NUCLEOTIDE SEQUENCE</scope>
    <source>
        <strain evidence="7">BECK_BZ131</strain>
    </source>
</reference>
<organism evidence="7">
    <name type="scientific">Candidatus Kentrum sp. FW</name>
    <dbReference type="NCBI Taxonomy" id="2126338"/>
    <lineage>
        <taxon>Bacteria</taxon>
        <taxon>Pseudomonadati</taxon>
        <taxon>Pseudomonadota</taxon>
        <taxon>Gammaproteobacteria</taxon>
        <taxon>Candidatus Kentrum</taxon>
    </lineage>
</organism>
<sequence>MIRYFFTKQFLEFVAVGGLAASLNWVSRIILGNWMPFSAAVIFAYAIGMIVAFMLNSLFVFPTSRKPKNRQARDFIIVNLVFLPVVWVVSTILEPVFRSFWMVSYSQAMAHGIAIAVPPFLTFLFYKFFAFEDIGYGRE</sequence>
<dbReference type="EMBL" id="CAADFE010000013">
    <property type="protein sequence ID" value="VFJ67898.1"/>
    <property type="molecule type" value="Genomic_DNA"/>
</dbReference>
<dbReference type="AlphaFoldDB" id="A0A450TK19"/>
<dbReference type="Pfam" id="PF04138">
    <property type="entry name" value="GtrA_DPMS_TM"/>
    <property type="match status" value="1"/>
</dbReference>
<evidence type="ECO:0000256" key="3">
    <source>
        <dbReference type="ARBA" id="ARBA00022989"/>
    </source>
</evidence>
<accession>A0A450TK19</accession>
<feature type="transmembrane region" description="Helical" evidence="5">
    <location>
        <begin position="12"/>
        <end position="31"/>
    </location>
</feature>
<dbReference type="GO" id="GO:0016020">
    <property type="term" value="C:membrane"/>
    <property type="evidence" value="ECO:0007669"/>
    <property type="project" value="UniProtKB-SubCell"/>
</dbReference>
<evidence type="ECO:0000313" key="7">
    <source>
        <dbReference type="EMBL" id="VFJ67898.1"/>
    </source>
</evidence>
<feature type="domain" description="GtrA/DPMS transmembrane" evidence="6">
    <location>
        <begin position="13"/>
        <end position="131"/>
    </location>
</feature>
<dbReference type="GO" id="GO:0000271">
    <property type="term" value="P:polysaccharide biosynthetic process"/>
    <property type="evidence" value="ECO:0007669"/>
    <property type="project" value="InterPro"/>
</dbReference>
<comment type="subcellular location">
    <subcellularLocation>
        <location evidence="1">Membrane</location>
        <topology evidence="1">Multi-pass membrane protein</topology>
    </subcellularLocation>
</comment>
<keyword evidence="4 5" id="KW-0472">Membrane</keyword>
<evidence type="ECO:0000259" key="6">
    <source>
        <dbReference type="Pfam" id="PF04138"/>
    </source>
</evidence>
<keyword evidence="2 5" id="KW-0812">Transmembrane</keyword>
<gene>
    <name evidence="7" type="ORF">BECKFW1821C_GA0114237_101316</name>
</gene>
<feature type="transmembrane region" description="Helical" evidence="5">
    <location>
        <begin position="109"/>
        <end position="129"/>
    </location>
</feature>
<feature type="transmembrane region" description="Helical" evidence="5">
    <location>
        <begin position="75"/>
        <end position="97"/>
    </location>
</feature>
<feature type="transmembrane region" description="Helical" evidence="5">
    <location>
        <begin position="37"/>
        <end position="63"/>
    </location>
</feature>
<proteinExistence type="predicted"/>
<evidence type="ECO:0000256" key="5">
    <source>
        <dbReference type="SAM" id="Phobius"/>
    </source>
</evidence>
<dbReference type="InterPro" id="IPR007267">
    <property type="entry name" value="GtrA_DPMS_TM"/>
</dbReference>
<evidence type="ECO:0000256" key="1">
    <source>
        <dbReference type="ARBA" id="ARBA00004141"/>
    </source>
</evidence>
<evidence type="ECO:0000256" key="4">
    <source>
        <dbReference type="ARBA" id="ARBA00023136"/>
    </source>
</evidence>
<evidence type="ECO:0000256" key="2">
    <source>
        <dbReference type="ARBA" id="ARBA00022692"/>
    </source>
</evidence>
<name>A0A450TK19_9GAMM</name>
<protein>
    <submittedName>
        <fullName evidence="7">Flippase GtrA (Transmembrane translocase of bactoprenol-linked glucose)</fullName>
    </submittedName>
</protein>